<gene>
    <name evidence="1" type="ORF">FYJ43_02155</name>
</gene>
<dbReference type="Proteomes" id="UP000466104">
    <property type="component" value="Unassembled WGS sequence"/>
</dbReference>
<evidence type="ECO:0000313" key="1">
    <source>
        <dbReference type="EMBL" id="MSS44877.1"/>
    </source>
</evidence>
<sequence>MEVSKMNPPSREIDLSEIGPLILNKATEIYLDTRTIGKPGDLLFTPVKYEYTPGVQLRIEMEEQFILEINKPKHAVQDRYYIQIYSEGPTYFSAIRDNSEIGKIVGHHDVDIIDSTERGFLNGWSWAFSHEPFEPKWWHHIVPKTWLR</sequence>
<reference evidence="1 2" key="1">
    <citation type="submission" date="2019-08" db="EMBL/GenBank/DDBJ databases">
        <title>In-depth cultivation of the pig gut microbiome towards novel bacterial diversity and tailored functional studies.</title>
        <authorList>
            <person name="Wylensek D."/>
            <person name="Hitch T.C.A."/>
            <person name="Clavel T."/>
        </authorList>
    </citation>
    <scope>NUCLEOTIDE SEQUENCE [LARGE SCALE GENOMIC DNA]</scope>
    <source>
        <strain evidence="1 2">WCA-380-WT-3A</strain>
    </source>
</reference>
<accession>A0A7K0J4N2</accession>
<keyword evidence="2" id="KW-1185">Reference proteome</keyword>
<proteinExistence type="predicted"/>
<protein>
    <submittedName>
        <fullName evidence="1">Uncharacterized protein</fullName>
    </submittedName>
</protein>
<name>A0A7K0J4N2_9ACTN</name>
<evidence type="ECO:0000313" key="2">
    <source>
        <dbReference type="Proteomes" id="UP000466104"/>
    </source>
</evidence>
<dbReference type="AlphaFoldDB" id="A0A7K0J4N2"/>
<comment type="caution">
    <text evidence="1">The sequence shown here is derived from an EMBL/GenBank/DDBJ whole genome shotgun (WGS) entry which is preliminary data.</text>
</comment>
<dbReference type="EMBL" id="VUMG01000001">
    <property type="protein sequence ID" value="MSS44877.1"/>
    <property type="molecule type" value="Genomic_DNA"/>
</dbReference>
<organism evidence="1 2">
    <name type="scientific">Cutibacterium porci</name>
    <dbReference type="NCBI Taxonomy" id="2605781"/>
    <lineage>
        <taxon>Bacteria</taxon>
        <taxon>Bacillati</taxon>
        <taxon>Actinomycetota</taxon>
        <taxon>Actinomycetes</taxon>
        <taxon>Propionibacteriales</taxon>
        <taxon>Propionibacteriaceae</taxon>
        <taxon>Cutibacterium</taxon>
    </lineage>
</organism>
<dbReference type="RefSeq" id="WP_154561517.1">
    <property type="nucleotide sequence ID" value="NZ_VUMG01000001.1"/>
</dbReference>